<accession>A0A1V9EPI7</accession>
<dbReference type="EMBL" id="LVXG01000018">
    <property type="protein sequence ID" value="OQP48026.1"/>
    <property type="molecule type" value="Genomic_DNA"/>
</dbReference>
<comment type="caution">
    <text evidence="3">The sequence shown here is derived from an EMBL/GenBank/DDBJ whole genome shotgun (WGS) entry which is preliminary data.</text>
</comment>
<dbReference type="Pfam" id="PF00892">
    <property type="entry name" value="EamA"/>
    <property type="match status" value="2"/>
</dbReference>
<evidence type="ECO:0000256" key="1">
    <source>
        <dbReference type="SAM" id="Phobius"/>
    </source>
</evidence>
<protein>
    <submittedName>
        <fullName evidence="3">Permease</fullName>
    </submittedName>
</protein>
<evidence type="ECO:0000259" key="2">
    <source>
        <dbReference type="Pfam" id="PF00892"/>
    </source>
</evidence>
<reference evidence="4" key="1">
    <citation type="submission" date="2016-04" db="EMBL/GenBank/DDBJ databases">
        <authorList>
            <person name="Chen L."/>
            <person name="Zhuang W."/>
            <person name="Wang G."/>
        </authorList>
    </citation>
    <scope>NUCLEOTIDE SEQUENCE [LARGE SCALE GENOMIC DNA]</scope>
    <source>
        <strain evidence="4">17621</strain>
    </source>
</reference>
<dbReference type="SUPFAM" id="SSF103481">
    <property type="entry name" value="Multidrug resistance efflux transporter EmrE"/>
    <property type="match status" value="1"/>
</dbReference>
<organism evidence="3 4">
    <name type="scientific">Niastella yeongjuensis</name>
    <dbReference type="NCBI Taxonomy" id="354355"/>
    <lineage>
        <taxon>Bacteria</taxon>
        <taxon>Pseudomonadati</taxon>
        <taxon>Bacteroidota</taxon>
        <taxon>Chitinophagia</taxon>
        <taxon>Chitinophagales</taxon>
        <taxon>Chitinophagaceae</taxon>
        <taxon>Niastella</taxon>
    </lineage>
</organism>
<feature type="domain" description="EamA" evidence="2">
    <location>
        <begin position="7"/>
        <end position="143"/>
    </location>
</feature>
<dbReference type="InterPro" id="IPR037185">
    <property type="entry name" value="EmrE-like"/>
</dbReference>
<feature type="transmembrane region" description="Helical" evidence="1">
    <location>
        <begin position="215"/>
        <end position="234"/>
    </location>
</feature>
<dbReference type="InterPro" id="IPR000620">
    <property type="entry name" value="EamA_dom"/>
</dbReference>
<dbReference type="PANTHER" id="PTHR22911">
    <property type="entry name" value="ACYL-MALONYL CONDENSING ENZYME-RELATED"/>
    <property type="match status" value="1"/>
</dbReference>
<feature type="domain" description="EamA" evidence="2">
    <location>
        <begin position="156"/>
        <end position="289"/>
    </location>
</feature>
<dbReference type="AlphaFoldDB" id="A0A1V9EPI7"/>
<name>A0A1V9EPI7_9BACT</name>
<feature type="transmembrane region" description="Helical" evidence="1">
    <location>
        <begin position="9"/>
        <end position="26"/>
    </location>
</feature>
<dbReference type="GO" id="GO:0016020">
    <property type="term" value="C:membrane"/>
    <property type="evidence" value="ECO:0007669"/>
    <property type="project" value="InterPro"/>
</dbReference>
<evidence type="ECO:0000313" key="3">
    <source>
        <dbReference type="EMBL" id="OQP48026.1"/>
    </source>
</evidence>
<keyword evidence="1" id="KW-0472">Membrane</keyword>
<evidence type="ECO:0000313" key="4">
    <source>
        <dbReference type="Proteomes" id="UP000192610"/>
    </source>
</evidence>
<feature type="transmembrane region" description="Helical" evidence="1">
    <location>
        <begin position="246"/>
        <end position="266"/>
    </location>
</feature>
<proteinExistence type="predicted"/>
<feature type="transmembrane region" description="Helical" evidence="1">
    <location>
        <begin position="185"/>
        <end position="203"/>
    </location>
</feature>
<gene>
    <name evidence="3" type="ORF">A4H97_29765</name>
</gene>
<keyword evidence="1" id="KW-0812">Transmembrane</keyword>
<dbReference type="RefSeq" id="WP_081200561.1">
    <property type="nucleotide sequence ID" value="NZ_FOCZ01000004.1"/>
</dbReference>
<feature type="transmembrane region" description="Helical" evidence="1">
    <location>
        <begin position="127"/>
        <end position="147"/>
    </location>
</feature>
<sequence length="295" mass="31715">MKNDKLKGVVLITLGAGCYGMLGTYVKLAYRAGFNTAEVTIAQFSLGVAGLFILTLLRRPPATHTASGSLKSRLRLTLAGASLGLTSIFYYLSVKYIAVSVAIVLLTQSVWMGVVMEAIIQKKLPGMVKMLSVLIVMMGTLLATNVLNQSISFNWKGIVFGILGALCYTATMYSTNNLEVRLPPLKRSLFMVLGGLVVILLVFHNAINPEFTGSIFYSWGLVVALFGTILPPLLFTRGMPLTGIGLGAILASIEIPIAVIMAGVLLGEQVFVSQWMGVALILAAVIWMNIPKKIK</sequence>
<feature type="transmembrane region" description="Helical" evidence="1">
    <location>
        <begin position="98"/>
        <end position="120"/>
    </location>
</feature>
<keyword evidence="4" id="KW-1185">Reference proteome</keyword>
<keyword evidence="1" id="KW-1133">Transmembrane helix</keyword>
<dbReference type="Proteomes" id="UP000192610">
    <property type="component" value="Unassembled WGS sequence"/>
</dbReference>
<feature type="transmembrane region" description="Helical" evidence="1">
    <location>
        <begin position="153"/>
        <end position="173"/>
    </location>
</feature>
<dbReference type="PROSITE" id="PS51257">
    <property type="entry name" value="PROKAR_LIPOPROTEIN"/>
    <property type="match status" value="1"/>
</dbReference>
<dbReference type="OrthoDB" id="3180815at2"/>
<dbReference type="PANTHER" id="PTHR22911:SF137">
    <property type="entry name" value="SOLUTE CARRIER FAMILY 35 MEMBER G2-RELATED"/>
    <property type="match status" value="1"/>
</dbReference>
<feature type="transmembrane region" description="Helical" evidence="1">
    <location>
        <begin position="32"/>
        <end position="54"/>
    </location>
</feature>
<feature type="transmembrane region" description="Helical" evidence="1">
    <location>
        <begin position="272"/>
        <end position="290"/>
    </location>
</feature>
<dbReference type="STRING" id="354355.SAMN05660816_02353"/>